<proteinExistence type="predicted"/>
<dbReference type="EMBL" id="JACETU010000009">
    <property type="protein sequence ID" value="KAF7421233.1"/>
    <property type="molecule type" value="Genomic_DNA"/>
</dbReference>
<dbReference type="VEuPathDB" id="FungiDB:PC9H_011754"/>
<dbReference type="OrthoDB" id="21418at2759"/>
<protein>
    <submittedName>
        <fullName evidence="2">Uncharacterized protein</fullName>
    </submittedName>
</protein>
<gene>
    <name evidence="2" type="ORF">PC9H_011754</name>
</gene>
<organism evidence="2 3">
    <name type="scientific">Pleurotus ostreatus</name>
    <name type="common">Oyster mushroom</name>
    <name type="synonym">White-rot fungus</name>
    <dbReference type="NCBI Taxonomy" id="5322"/>
    <lineage>
        <taxon>Eukaryota</taxon>
        <taxon>Fungi</taxon>
        <taxon>Dikarya</taxon>
        <taxon>Basidiomycota</taxon>
        <taxon>Agaricomycotina</taxon>
        <taxon>Agaricomycetes</taxon>
        <taxon>Agaricomycetidae</taxon>
        <taxon>Agaricales</taxon>
        <taxon>Pleurotineae</taxon>
        <taxon>Pleurotaceae</taxon>
        <taxon>Pleurotus</taxon>
    </lineage>
</organism>
<dbReference type="InterPro" id="IPR029196">
    <property type="entry name" value="HAPSTR1-like"/>
</dbReference>
<feature type="compositionally biased region" description="Polar residues" evidence="1">
    <location>
        <begin position="158"/>
        <end position="172"/>
    </location>
</feature>
<evidence type="ECO:0000313" key="2">
    <source>
        <dbReference type="EMBL" id="KAF7421233.1"/>
    </source>
</evidence>
<reference evidence="2" key="1">
    <citation type="submission" date="2019-07" db="EMBL/GenBank/DDBJ databases">
        <authorList>
            <person name="Palmer J.M."/>
        </authorList>
    </citation>
    <scope>NUCLEOTIDE SEQUENCE</scope>
    <source>
        <strain evidence="2">PC9</strain>
    </source>
</reference>
<feature type="compositionally biased region" description="Low complexity" evidence="1">
    <location>
        <begin position="134"/>
        <end position="149"/>
    </location>
</feature>
<keyword evidence="3" id="KW-1185">Reference proteome</keyword>
<dbReference type="AlphaFoldDB" id="A0A8H6ZLM9"/>
<dbReference type="RefSeq" id="XP_036627091.1">
    <property type="nucleotide sequence ID" value="XM_036781236.1"/>
</dbReference>
<dbReference type="GeneID" id="59381572"/>
<dbReference type="Proteomes" id="UP000623687">
    <property type="component" value="Unassembled WGS sequence"/>
</dbReference>
<sequence>MDNLDTLATSLPTAYQNAEKELLSDFKAAALSITTLYRSSRTASKRAYNAGYSAAYKDLLMMIQQGVSAGGITTSESQGGMDDGMTIGRVMDWIEARLEAIRSREEEEDEDEEREKERDHARPSKAPPAPPMPRTTTTPTTQATQSRPPTLSPAPDNSDASTVVSSPTTTLRTIPHPQPPSKGSRNRAKESADPPTSERNPSPALPGINHIFPDQIPTAGSKRRHAVMVMLDSAPSVANSASTLAPPGGNHSSIATRRRTRSARNLTIHHNQNIMQPPEAMDVEEDGRERKRVTRR</sequence>
<dbReference type="PANTHER" id="PTHR38645:SF1">
    <property type="entry name" value="YALI0F12243P"/>
    <property type="match status" value="1"/>
</dbReference>
<comment type="caution">
    <text evidence="2">The sequence shown here is derived from an EMBL/GenBank/DDBJ whole genome shotgun (WGS) entry which is preliminary data.</text>
</comment>
<evidence type="ECO:0000313" key="3">
    <source>
        <dbReference type="Proteomes" id="UP000623687"/>
    </source>
</evidence>
<name>A0A8H6ZLM9_PLEOS</name>
<evidence type="ECO:0000256" key="1">
    <source>
        <dbReference type="SAM" id="MobiDB-lite"/>
    </source>
</evidence>
<feature type="region of interest" description="Disordered" evidence="1">
    <location>
        <begin position="102"/>
        <end position="223"/>
    </location>
</feature>
<dbReference type="PANTHER" id="PTHR38645">
    <property type="entry name" value="CHROMOSOME 9, WHOLE GENOME SHOTGUN SEQUENCE"/>
    <property type="match status" value="1"/>
</dbReference>
<dbReference type="Pfam" id="PF15251">
    <property type="entry name" value="TAPR1-like"/>
    <property type="match status" value="1"/>
</dbReference>
<accession>A0A8H6ZLM9</accession>
<feature type="region of interest" description="Disordered" evidence="1">
    <location>
        <begin position="267"/>
        <end position="296"/>
    </location>
</feature>